<dbReference type="InterPro" id="IPR011049">
    <property type="entry name" value="Serralysin-like_metalloprot_C"/>
</dbReference>
<gene>
    <name evidence="2" type="ORF">DRV85_06720</name>
</gene>
<evidence type="ECO:0008006" key="4">
    <source>
        <dbReference type="Google" id="ProtNLM"/>
    </source>
</evidence>
<dbReference type="Proteomes" id="UP000253370">
    <property type="component" value="Unassembled WGS sequence"/>
</dbReference>
<feature type="compositionally biased region" description="Basic and acidic residues" evidence="1">
    <location>
        <begin position="601"/>
        <end position="615"/>
    </location>
</feature>
<feature type="region of interest" description="Disordered" evidence="1">
    <location>
        <begin position="580"/>
        <end position="620"/>
    </location>
</feature>
<evidence type="ECO:0000256" key="1">
    <source>
        <dbReference type="SAM" id="MobiDB-lite"/>
    </source>
</evidence>
<reference evidence="2 3" key="1">
    <citation type="submission" date="2018-07" db="EMBL/GenBank/DDBJ databases">
        <title>Rhodosalinus sp. strain E84T genomic sequence and assembly.</title>
        <authorList>
            <person name="Liu Z.-W."/>
            <person name="Lu D.-C."/>
        </authorList>
    </citation>
    <scope>NUCLEOTIDE SEQUENCE [LARGE SCALE GENOMIC DNA]</scope>
    <source>
        <strain evidence="2 3">E84</strain>
    </source>
</reference>
<accession>A0A365U9M0</accession>
<keyword evidence="3" id="KW-1185">Reference proteome</keyword>
<dbReference type="InterPro" id="IPR018511">
    <property type="entry name" value="Hemolysin-typ_Ca-bd_CS"/>
</dbReference>
<dbReference type="Pfam" id="PF00353">
    <property type="entry name" value="HemolysinCabind"/>
    <property type="match status" value="1"/>
</dbReference>
<evidence type="ECO:0000313" key="2">
    <source>
        <dbReference type="EMBL" id="RBI85431.1"/>
    </source>
</evidence>
<dbReference type="SUPFAM" id="SSF51120">
    <property type="entry name" value="beta-Roll"/>
    <property type="match status" value="1"/>
</dbReference>
<evidence type="ECO:0000313" key="3">
    <source>
        <dbReference type="Proteomes" id="UP000253370"/>
    </source>
</evidence>
<protein>
    <recommendedName>
        <fullName evidence="4">Calcium-binding protein</fullName>
    </recommendedName>
</protein>
<dbReference type="EMBL" id="QNTQ01000006">
    <property type="protein sequence ID" value="RBI85431.1"/>
    <property type="molecule type" value="Genomic_DNA"/>
</dbReference>
<organism evidence="2 3">
    <name type="scientific">Rhodosalinus halophilus</name>
    <dbReference type="NCBI Taxonomy" id="2259333"/>
    <lineage>
        <taxon>Bacteria</taxon>
        <taxon>Pseudomonadati</taxon>
        <taxon>Pseudomonadota</taxon>
        <taxon>Alphaproteobacteria</taxon>
        <taxon>Rhodobacterales</taxon>
        <taxon>Paracoccaceae</taxon>
        <taxon>Rhodosalinus</taxon>
    </lineage>
</organism>
<sequence>MVLVFAGAAAAQAGDLRADDDGLIHRIADIEETLATDAQATGTPGAGLADPKLAAGLDAVMDWSVQQPFIDRMKTARPWIGHTADEWGRWDAAALEAGGHVSAEGWPLSLPEGATKLESLVLTDQPEEAEELAGRYILRWTGEGHLEVGGRARLVAQRPGEIVFNYTPGPGAVTVEVKSTDPEGTGDHIRDISLVREDHLALHEAGALFNPSWLALVRDLRAVRFMNWMDTNGSTLVRWEDRPRPEDMTWSVQRHGVPVEVMVALANEIGADPWFTLPHLADDDFVRRFAEHVRDTLDPRLRVHAEYSNELWNQILPQAQWARAQAEARWGDAADDAGWMQFAGGRAAQVADIWREVFGPEADARLRTVVGVQTGWLGLEKPLLEAPLWVAEGNPRPAESFDLYAVTGYFGYEMGTDDWAPRIKDWLEREGAAETTARVAEALRAGSLAALIEERLPYHARVAADHGMEMVMYEGGTHVVGIGPWVEDRALTAFFTQFNYSPEMGALYERLLAGWRESGGTLFNAFVEVGGPSRFGSWGALRHLWDDNPRWDALMAYNASAAPWEERAPGTFLHGVLREGGPGADELRGTPEEDTLIGGPGDDRLDGRGGADRLHGGPGTDRAVLPGSAAAWLFRTEGEAVIAESDSARVRMVAVEEVVFAADDDLVFLTASLRQPR</sequence>
<dbReference type="InterPro" id="IPR001343">
    <property type="entry name" value="Hemolysn_Ca-bd"/>
</dbReference>
<dbReference type="Gene3D" id="2.150.10.10">
    <property type="entry name" value="Serralysin-like metalloprotease, C-terminal"/>
    <property type="match status" value="1"/>
</dbReference>
<dbReference type="PROSITE" id="PS00330">
    <property type="entry name" value="HEMOLYSIN_CALCIUM"/>
    <property type="match status" value="1"/>
</dbReference>
<dbReference type="GO" id="GO:0005509">
    <property type="term" value="F:calcium ion binding"/>
    <property type="evidence" value="ECO:0007669"/>
    <property type="project" value="InterPro"/>
</dbReference>
<comment type="caution">
    <text evidence="2">The sequence shown here is derived from an EMBL/GenBank/DDBJ whole genome shotgun (WGS) entry which is preliminary data.</text>
</comment>
<name>A0A365U9M0_9RHOB</name>
<proteinExistence type="predicted"/>
<dbReference type="AlphaFoldDB" id="A0A365U9M0"/>